<evidence type="ECO:0000313" key="1">
    <source>
        <dbReference type="EMBL" id="QHR92766.1"/>
    </source>
</evidence>
<dbReference type="AlphaFoldDB" id="A0A6B9XV04"/>
<name>A0A6B9XV04_PICSI</name>
<reference evidence="1" key="1">
    <citation type="submission" date="2019-03" db="EMBL/GenBank/DDBJ databases">
        <title>Largest Complete Mitochondrial Genome of a Gymnosperm, Sitka Spruce (Picea sitchensis), Indicates Complex Physical Structure.</title>
        <authorList>
            <person name="Jackman S.D."/>
            <person name="Coombe L."/>
            <person name="Warren R."/>
            <person name="Kirk H."/>
            <person name="Trinh E."/>
            <person name="McLeod T."/>
            <person name="Pleasance S."/>
            <person name="Pandoh P."/>
            <person name="Zhao Y."/>
            <person name="Coope R."/>
            <person name="Bousquet J."/>
            <person name="Bohlmann J.C."/>
            <person name="Jones S.J.M."/>
            <person name="Birol I."/>
        </authorList>
    </citation>
    <scope>NUCLEOTIDE SEQUENCE</scope>
    <source>
        <strain evidence="1">Q903</strain>
    </source>
</reference>
<keyword evidence="1" id="KW-0496">Mitochondrion</keyword>
<organism evidence="1">
    <name type="scientific">Picea sitchensis</name>
    <name type="common">Sitka spruce</name>
    <name type="synonym">Pinus sitchensis</name>
    <dbReference type="NCBI Taxonomy" id="3332"/>
    <lineage>
        <taxon>Eukaryota</taxon>
        <taxon>Viridiplantae</taxon>
        <taxon>Streptophyta</taxon>
        <taxon>Embryophyta</taxon>
        <taxon>Tracheophyta</taxon>
        <taxon>Spermatophyta</taxon>
        <taxon>Pinopsida</taxon>
        <taxon>Pinidae</taxon>
        <taxon>Conifers I</taxon>
        <taxon>Pinales</taxon>
        <taxon>Pinaceae</taxon>
        <taxon>Picea</taxon>
    </lineage>
</organism>
<protein>
    <submittedName>
        <fullName evidence="1">Uncharacterized protein</fullName>
    </submittedName>
</protein>
<sequence>MLPRFWMARLVGWLSSQEGFSLTEIVQNPSSADIVAFNNCLLSQQPHKEAEGRIKNIFNWKLRI</sequence>
<dbReference type="EMBL" id="MK697705">
    <property type="protein sequence ID" value="QHR92766.1"/>
    <property type="molecule type" value="Genomic_DNA"/>
</dbReference>
<geneLocation type="mitochondrion" evidence="1"/>
<proteinExistence type="predicted"/>
<accession>A0A6B9XV04</accession>
<gene>
    <name evidence="1" type="primary">orf06868</name>
    <name evidence="1" type="ORF">Q903MT_gene6814</name>
</gene>